<dbReference type="PANTHER" id="PTHR42085">
    <property type="entry name" value="F-BOX DOMAIN-CONTAINING PROTEIN"/>
    <property type="match status" value="1"/>
</dbReference>
<sequence length="273" mass="31413">KHHSTQSICHLFGLPPELRILIYEYALIAENALNVDDFSNSSHCSLTALLETCQAIRQEASPIFYKLNTFQAIIRQQSEGIPPNVSILPTFRTRKTARVSRLVILLVYDDGSKAYSQKATSTYLRRVCNAFIRQRPLELLLLSAPDGRPEDTTLHRQDGGRQPIDSAEKDEIRLFGYIVSAIRDRPPKYVVEWSRQHLSEWLRFEVEDVFEDAEYDGDWDAKEEVLLRAMRFREQVAMLSEIPCHVRSKGHLGLLVDQVDEMRDGLNPRQSTE</sequence>
<evidence type="ECO:0000313" key="2">
    <source>
        <dbReference type="Proteomes" id="UP001168146"/>
    </source>
</evidence>
<protein>
    <submittedName>
        <fullName evidence="1">Uncharacterized protein</fullName>
    </submittedName>
</protein>
<reference evidence="1" key="1">
    <citation type="submission" date="2021-12" db="EMBL/GenBank/DDBJ databases">
        <title>Black yeast isolated from Biological Soil Crust.</title>
        <authorList>
            <person name="Kurbessoian T."/>
        </authorList>
    </citation>
    <scope>NUCLEOTIDE SEQUENCE</scope>
    <source>
        <strain evidence="1">CCFEE 5208</strain>
    </source>
</reference>
<dbReference type="PANTHER" id="PTHR42085:SF1">
    <property type="entry name" value="F-BOX DOMAIN-CONTAINING PROTEIN"/>
    <property type="match status" value="1"/>
</dbReference>
<dbReference type="InterPro" id="IPR038883">
    <property type="entry name" value="AN11006-like"/>
</dbReference>
<name>A0AAN6F3I1_9PEZI</name>
<proteinExistence type="predicted"/>
<evidence type="ECO:0000313" key="1">
    <source>
        <dbReference type="EMBL" id="KAK0302563.1"/>
    </source>
</evidence>
<comment type="caution">
    <text evidence="1">The sequence shown here is derived from an EMBL/GenBank/DDBJ whole genome shotgun (WGS) entry which is preliminary data.</text>
</comment>
<dbReference type="AlphaFoldDB" id="A0AAN6F3I1"/>
<gene>
    <name evidence="1" type="ORF">LTR82_017821</name>
</gene>
<accession>A0AAN6F3I1</accession>
<feature type="non-terminal residue" evidence="1">
    <location>
        <position position="1"/>
    </location>
</feature>
<dbReference type="EMBL" id="JASUXU010000180">
    <property type="protein sequence ID" value="KAK0302563.1"/>
    <property type="molecule type" value="Genomic_DNA"/>
</dbReference>
<dbReference type="Proteomes" id="UP001168146">
    <property type="component" value="Unassembled WGS sequence"/>
</dbReference>
<organism evidence="1 2">
    <name type="scientific">Friedmanniomyces endolithicus</name>
    <dbReference type="NCBI Taxonomy" id="329885"/>
    <lineage>
        <taxon>Eukaryota</taxon>
        <taxon>Fungi</taxon>
        <taxon>Dikarya</taxon>
        <taxon>Ascomycota</taxon>
        <taxon>Pezizomycotina</taxon>
        <taxon>Dothideomycetes</taxon>
        <taxon>Dothideomycetidae</taxon>
        <taxon>Mycosphaerellales</taxon>
        <taxon>Teratosphaeriaceae</taxon>
        <taxon>Friedmanniomyces</taxon>
    </lineage>
</organism>